<sequence length="245" mass="26821">MGNDTPPRWDRRMQQRLARGEAAALGELYDRFASLVHSLAHRVLDDEHAADRITREVFAYIWEHPHSYDPKQGSLRSWVAAVTRHQAVQRLRQTEAASAGDGGSGAPAPAEMEQKIREASAAARADYIVTSMPAPLRAALELAYFQRRDYRQTAADLGVTEDEARRRLRLGLQLLSTAHNHPTLPPPCSPHLPRSTPGARAPSRTPQTPHAPQAPHAPRAPHAPHPPRYPGPGSAPPGTGHGRSL</sequence>
<dbReference type="InterPro" id="IPR014284">
    <property type="entry name" value="RNA_pol_sigma-70_dom"/>
</dbReference>
<dbReference type="AlphaFoldDB" id="A0A1V0TVJ6"/>
<evidence type="ECO:0000256" key="3">
    <source>
        <dbReference type="ARBA" id="ARBA00023082"/>
    </source>
</evidence>
<dbReference type="InterPro" id="IPR007627">
    <property type="entry name" value="RNA_pol_sigma70_r2"/>
</dbReference>
<name>A0A1V0TVJ6_9ACTN</name>
<evidence type="ECO:0000256" key="2">
    <source>
        <dbReference type="ARBA" id="ARBA00023015"/>
    </source>
</evidence>
<dbReference type="Pfam" id="PF04542">
    <property type="entry name" value="Sigma70_r2"/>
    <property type="match status" value="1"/>
</dbReference>
<evidence type="ECO:0000256" key="4">
    <source>
        <dbReference type="ARBA" id="ARBA00023163"/>
    </source>
</evidence>
<evidence type="ECO:0000259" key="6">
    <source>
        <dbReference type="Pfam" id="PF04542"/>
    </source>
</evidence>
<keyword evidence="2" id="KW-0805">Transcription regulation</keyword>
<dbReference type="KEGG" id="sgv:B1H19_24940"/>
<dbReference type="Gene3D" id="1.10.10.10">
    <property type="entry name" value="Winged helix-like DNA-binding domain superfamily/Winged helix DNA-binding domain"/>
    <property type="match status" value="1"/>
</dbReference>
<keyword evidence="4" id="KW-0804">Transcription</keyword>
<dbReference type="RefSeq" id="WP_083107001.1">
    <property type="nucleotide sequence ID" value="NZ_CP020569.1"/>
</dbReference>
<organism evidence="7 8">
    <name type="scientific">Streptomyces gilvosporeus</name>
    <dbReference type="NCBI Taxonomy" id="553510"/>
    <lineage>
        <taxon>Bacteria</taxon>
        <taxon>Bacillati</taxon>
        <taxon>Actinomycetota</taxon>
        <taxon>Actinomycetes</taxon>
        <taxon>Kitasatosporales</taxon>
        <taxon>Streptomycetaceae</taxon>
        <taxon>Streptomyces</taxon>
    </lineage>
</organism>
<dbReference type="EMBL" id="CP020569">
    <property type="protein sequence ID" value="ARF56984.1"/>
    <property type="molecule type" value="Genomic_DNA"/>
</dbReference>
<evidence type="ECO:0000313" key="8">
    <source>
        <dbReference type="Proteomes" id="UP000192726"/>
    </source>
</evidence>
<dbReference type="PANTHER" id="PTHR43133:SF62">
    <property type="entry name" value="RNA POLYMERASE SIGMA FACTOR SIGZ"/>
    <property type="match status" value="1"/>
</dbReference>
<dbReference type="InterPro" id="IPR013324">
    <property type="entry name" value="RNA_pol_sigma_r3/r4-like"/>
</dbReference>
<dbReference type="GO" id="GO:0016987">
    <property type="term" value="F:sigma factor activity"/>
    <property type="evidence" value="ECO:0007669"/>
    <property type="project" value="UniProtKB-KW"/>
</dbReference>
<accession>A0A1V0TVJ6</accession>
<evidence type="ECO:0000256" key="5">
    <source>
        <dbReference type="SAM" id="MobiDB-lite"/>
    </source>
</evidence>
<dbReference type="NCBIfam" id="TIGR02937">
    <property type="entry name" value="sigma70-ECF"/>
    <property type="match status" value="1"/>
</dbReference>
<feature type="region of interest" description="Disordered" evidence="5">
    <location>
        <begin position="92"/>
        <end position="113"/>
    </location>
</feature>
<dbReference type="InterPro" id="IPR039425">
    <property type="entry name" value="RNA_pol_sigma-70-like"/>
</dbReference>
<feature type="region of interest" description="Disordered" evidence="5">
    <location>
        <begin position="178"/>
        <end position="245"/>
    </location>
</feature>
<protein>
    <submittedName>
        <fullName evidence="7">RNA polymerase subunit sigma-70</fullName>
    </submittedName>
</protein>
<feature type="compositionally biased region" description="Low complexity" evidence="5">
    <location>
        <begin position="205"/>
        <end position="217"/>
    </location>
</feature>
<feature type="compositionally biased region" description="Pro residues" evidence="5">
    <location>
        <begin position="221"/>
        <end position="235"/>
    </location>
</feature>
<dbReference type="SUPFAM" id="SSF88946">
    <property type="entry name" value="Sigma2 domain of RNA polymerase sigma factors"/>
    <property type="match status" value="1"/>
</dbReference>
<dbReference type="Gene3D" id="1.10.1740.10">
    <property type="match status" value="1"/>
</dbReference>
<dbReference type="SUPFAM" id="SSF88659">
    <property type="entry name" value="Sigma3 and sigma4 domains of RNA polymerase sigma factors"/>
    <property type="match status" value="1"/>
</dbReference>
<feature type="domain" description="RNA polymerase sigma-70 region 2" evidence="6">
    <location>
        <begin position="28"/>
        <end position="94"/>
    </location>
</feature>
<gene>
    <name evidence="7" type="ORF">B1H19_24940</name>
</gene>
<dbReference type="GO" id="GO:0006352">
    <property type="term" value="P:DNA-templated transcription initiation"/>
    <property type="evidence" value="ECO:0007669"/>
    <property type="project" value="InterPro"/>
</dbReference>
<dbReference type="InterPro" id="IPR036388">
    <property type="entry name" value="WH-like_DNA-bd_sf"/>
</dbReference>
<evidence type="ECO:0000313" key="7">
    <source>
        <dbReference type="EMBL" id="ARF56984.1"/>
    </source>
</evidence>
<reference evidence="7 8" key="1">
    <citation type="submission" date="2017-04" db="EMBL/GenBank/DDBJ databases">
        <title>Complete Genome Sequence of Streptomyces gilvosporeus F607, a Capable Producer of Natamycin.</title>
        <authorList>
            <person name="Zong G."/>
            <person name="Zhong C."/>
            <person name="Fu J."/>
            <person name="Qin R."/>
            <person name="Cao G."/>
        </authorList>
    </citation>
    <scope>NUCLEOTIDE SEQUENCE [LARGE SCALE GENOMIC DNA]</scope>
    <source>
        <strain evidence="7 8">F607</strain>
    </source>
</reference>
<dbReference type="Proteomes" id="UP000192726">
    <property type="component" value="Chromosome"/>
</dbReference>
<dbReference type="InterPro" id="IPR013325">
    <property type="entry name" value="RNA_pol_sigma_r2"/>
</dbReference>
<dbReference type="OrthoDB" id="9784272at2"/>
<proteinExistence type="inferred from homology"/>
<keyword evidence="8" id="KW-1185">Reference proteome</keyword>
<evidence type="ECO:0000256" key="1">
    <source>
        <dbReference type="ARBA" id="ARBA00010641"/>
    </source>
</evidence>
<dbReference type="STRING" id="553510.B1H19_24940"/>
<dbReference type="PANTHER" id="PTHR43133">
    <property type="entry name" value="RNA POLYMERASE ECF-TYPE SIGMA FACTO"/>
    <property type="match status" value="1"/>
</dbReference>
<comment type="similarity">
    <text evidence="1">Belongs to the sigma-70 factor family. ECF subfamily.</text>
</comment>
<keyword evidence="3" id="KW-0731">Sigma factor</keyword>